<evidence type="ECO:0000313" key="3">
    <source>
        <dbReference type="Proteomes" id="UP001066276"/>
    </source>
</evidence>
<organism evidence="2 3">
    <name type="scientific">Pleurodeles waltl</name>
    <name type="common">Iberian ribbed newt</name>
    <dbReference type="NCBI Taxonomy" id="8319"/>
    <lineage>
        <taxon>Eukaryota</taxon>
        <taxon>Metazoa</taxon>
        <taxon>Chordata</taxon>
        <taxon>Craniata</taxon>
        <taxon>Vertebrata</taxon>
        <taxon>Euteleostomi</taxon>
        <taxon>Amphibia</taxon>
        <taxon>Batrachia</taxon>
        <taxon>Caudata</taxon>
        <taxon>Salamandroidea</taxon>
        <taxon>Salamandridae</taxon>
        <taxon>Pleurodelinae</taxon>
        <taxon>Pleurodeles</taxon>
    </lineage>
</organism>
<protein>
    <submittedName>
        <fullName evidence="2">Uncharacterized protein</fullName>
    </submittedName>
</protein>
<comment type="caution">
    <text evidence="2">The sequence shown here is derived from an EMBL/GenBank/DDBJ whole genome shotgun (WGS) entry which is preliminary data.</text>
</comment>
<accession>A0AAV7PJ33</accession>
<feature type="compositionally biased region" description="Polar residues" evidence="1">
    <location>
        <begin position="55"/>
        <end position="70"/>
    </location>
</feature>
<proteinExistence type="predicted"/>
<dbReference type="EMBL" id="JANPWB010000011">
    <property type="protein sequence ID" value="KAJ1127224.1"/>
    <property type="molecule type" value="Genomic_DNA"/>
</dbReference>
<evidence type="ECO:0000256" key="1">
    <source>
        <dbReference type="SAM" id="MobiDB-lite"/>
    </source>
</evidence>
<feature type="region of interest" description="Disordered" evidence="1">
    <location>
        <begin position="41"/>
        <end position="83"/>
    </location>
</feature>
<dbReference type="Proteomes" id="UP001066276">
    <property type="component" value="Chromosome 7"/>
</dbReference>
<reference evidence="2" key="1">
    <citation type="journal article" date="2022" name="bioRxiv">
        <title>Sequencing and chromosome-scale assembly of the giantPleurodeles waltlgenome.</title>
        <authorList>
            <person name="Brown T."/>
            <person name="Elewa A."/>
            <person name="Iarovenko S."/>
            <person name="Subramanian E."/>
            <person name="Araus A.J."/>
            <person name="Petzold A."/>
            <person name="Susuki M."/>
            <person name="Suzuki K.-i.T."/>
            <person name="Hayashi T."/>
            <person name="Toyoda A."/>
            <person name="Oliveira C."/>
            <person name="Osipova E."/>
            <person name="Leigh N.D."/>
            <person name="Simon A."/>
            <person name="Yun M.H."/>
        </authorList>
    </citation>
    <scope>NUCLEOTIDE SEQUENCE</scope>
    <source>
        <strain evidence="2">20211129_DDA</strain>
        <tissue evidence="2">Liver</tissue>
    </source>
</reference>
<dbReference type="AlphaFoldDB" id="A0AAV7PJ33"/>
<name>A0AAV7PJ33_PLEWA</name>
<gene>
    <name evidence="2" type="ORF">NDU88_005627</name>
</gene>
<evidence type="ECO:0000313" key="2">
    <source>
        <dbReference type="EMBL" id="KAJ1127224.1"/>
    </source>
</evidence>
<sequence>MNNTFDVLVLKRKRRIRVCVYLPFRPRWNVATVSGWSVVQTRGAGSRRGRRTPELTRSSSSIPPSVNKATAETRWEEDQFSFL</sequence>
<keyword evidence="3" id="KW-1185">Reference proteome</keyword>